<gene>
    <name evidence="2" type="ORF">GCM10022395_37120</name>
</gene>
<name>A0ABP6YMF1_9FLAO</name>
<dbReference type="Proteomes" id="UP001500954">
    <property type="component" value="Unassembled WGS sequence"/>
</dbReference>
<feature type="chain" id="PRO_5047279891" description="TolC family protein" evidence="1">
    <location>
        <begin position="21"/>
        <end position="76"/>
    </location>
</feature>
<dbReference type="RefSeq" id="WP_345008088.1">
    <property type="nucleotide sequence ID" value="NZ_BAABCY010000107.1"/>
</dbReference>
<organism evidence="2 3">
    <name type="scientific">Snuella lapsa</name>
    <dbReference type="NCBI Taxonomy" id="870481"/>
    <lineage>
        <taxon>Bacteria</taxon>
        <taxon>Pseudomonadati</taxon>
        <taxon>Bacteroidota</taxon>
        <taxon>Flavobacteriia</taxon>
        <taxon>Flavobacteriales</taxon>
        <taxon>Flavobacteriaceae</taxon>
        <taxon>Snuella</taxon>
    </lineage>
</organism>
<keyword evidence="1" id="KW-0732">Signal</keyword>
<sequence length="76" mass="8702">MRKNIALLIFFFFSLCKLNAQSTLFKQQLDSIQELRLLSKNEDLDIDIRITLAKKASELSHKMGVDSVGVVTFIRT</sequence>
<comment type="caution">
    <text evidence="2">The sequence shown here is derived from an EMBL/GenBank/DDBJ whole genome shotgun (WGS) entry which is preliminary data.</text>
</comment>
<protein>
    <recommendedName>
        <fullName evidence="4">TolC family protein</fullName>
    </recommendedName>
</protein>
<evidence type="ECO:0000256" key="1">
    <source>
        <dbReference type="SAM" id="SignalP"/>
    </source>
</evidence>
<evidence type="ECO:0000313" key="3">
    <source>
        <dbReference type="Proteomes" id="UP001500954"/>
    </source>
</evidence>
<evidence type="ECO:0008006" key="4">
    <source>
        <dbReference type="Google" id="ProtNLM"/>
    </source>
</evidence>
<reference evidence="3" key="1">
    <citation type="journal article" date="2019" name="Int. J. Syst. Evol. Microbiol.">
        <title>The Global Catalogue of Microorganisms (GCM) 10K type strain sequencing project: providing services to taxonomists for standard genome sequencing and annotation.</title>
        <authorList>
            <consortium name="The Broad Institute Genomics Platform"/>
            <consortium name="The Broad Institute Genome Sequencing Center for Infectious Disease"/>
            <person name="Wu L."/>
            <person name="Ma J."/>
        </authorList>
    </citation>
    <scope>NUCLEOTIDE SEQUENCE [LARGE SCALE GENOMIC DNA]</scope>
    <source>
        <strain evidence="3">JCM 17111</strain>
    </source>
</reference>
<proteinExistence type="predicted"/>
<feature type="signal peptide" evidence="1">
    <location>
        <begin position="1"/>
        <end position="20"/>
    </location>
</feature>
<keyword evidence="3" id="KW-1185">Reference proteome</keyword>
<dbReference type="EMBL" id="BAABCY010000107">
    <property type="protein sequence ID" value="GAA3585745.1"/>
    <property type="molecule type" value="Genomic_DNA"/>
</dbReference>
<evidence type="ECO:0000313" key="2">
    <source>
        <dbReference type="EMBL" id="GAA3585745.1"/>
    </source>
</evidence>
<accession>A0ABP6YMF1</accession>